<evidence type="ECO:0000313" key="2">
    <source>
        <dbReference type="Proteomes" id="UP000008037"/>
    </source>
</evidence>
<organism evidence="1 2">
    <name type="scientific">Nitrososphaera gargensis (strain Ga9.2)</name>
    <dbReference type="NCBI Taxonomy" id="1237085"/>
    <lineage>
        <taxon>Archaea</taxon>
        <taxon>Nitrososphaerota</taxon>
        <taxon>Nitrososphaeria</taxon>
        <taxon>Nitrososphaerales</taxon>
        <taxon>Nitrososphaeraceae</taxon>
        <taxon>Nitrososphaera</taxon>
    </lineage>
</organism>
<dbReference type="BioCyc" id="CNIT1237085:G1324-236-MONOMER"/>
<dbReference type="EMBL" id="CP002408">
    <property type="protein sequence ID" value="AFU57184.1"/>
    <property type="molecule type" value="Genomic_DNA"/>
</dbReference>
<keyword evidence="2" id="KW-1185">Reference proteome</keyword>
<dbReference type="HOGENOM" id="CLU_2784232_0_0_2"/>
<dbReference type="InParanoid" id="K0ILP0"/>
<dbReference type="AlphaFoldDB" id="K0ILP0"/>
<dbReference type="KEGG" id="nga:Ngar_c02360"/>
<evidence type="ECO:0008006" key="3">
    <source>
        <dbReference type="Google" id="ProtNLM"/>
    </source>
</evidence>
<evidence type="ECO:0000313" key="1">
    <source>
        <dbReference type="EMBL" id="AFU57184.1"/>
    </source>
</evidence>
<dbReference type="Proteomes" id="UP000008037">
    <property type="component" value="Chromosome"/>
</dbReference>
<protein>
    <recommendedName>
        <fullName evidence="3">MarR family transcriptional regulator</fullName>
    </recommendedName>
</protein>
<proteinExistence type="predicted"/>
<sequence length="68" mass="7971">MPKYFTPNEELVMLFLRKHVNSTAAEITRDTRLKRRGVVRRAQDGLDAKGVLRHTGDTIERYYLVHTE</sequence>
<accession>K0ILP0</accession>
<name>K0ILP0_NITGG</name>
<gene>
    <name evidence="1" type="ordered locus">Ngar_c02360</name>
</gene>
<reference evidence="1 2" key="1">
    <citation type="journal article" date="2012" name="Environ. Microbiol.">
        <title>The genome of the ammonia-oxidizing Candidatus Nitrososphaera gargensis: insights into metabolic versatility and environmental adaptations.</title>
        <authorList>
            <person name="Spang A."/>
            <person name="Poehlein A."/>
            <person name="Offre P."/>
            <person name="Zumbragel S."/>
            <person name="Haider S."/>
            <person name="Rychlik N."/>
            <person name="Nowka B."/>
            <person name="Schmeisser C."/>
            <person name="Lebedeva E.V."/>
            <person name="Rattei T."/>
            <person name="Bohm C."/>
            <person name="Schmid M."/>
            <person name="Galushko A."/>
            <person name="Hatzenpichler R."/>
            <person name="Weinmaier T."/>
            <person name="Daniel R."/>
            <person name="Schleper C."/>
            <person name="Spieck E."/>
            <person name="Streit W."/>
            <person name="Wagner M."/>
        </authorList>
    </citation>
    <scope>NUCLEOTIDE SEQUENCE [LARGE SCALE GENOMIC DNA]</scope>
    <source>
        <strain evidence="2">Ga9.2</strain>
    </source>
</reference>